<sequence length="272" mass="32761">MIKLSNLPIHILETVRSYERENEDIAVFPAKFYMDGYHYYYFEFAPSDEQLIVREDGTVPPIKDVEKVFLNANGHNASIHALATIGESWRKTSTIRNYSKLKRLLKKVEELFRKIELSNDVKQALDSFKRVPDIIIKHQEVIERSVTRGRKDTVDMRKREVVTVEDYKRMRGYQVDMVRSVYWQNEIQFKTADDREKAMDYLASIRSFFNWKAWWLYLCLKPYRQNMYTQEKNPKEYQEMLELEKEIFEDTPIEENEEALYHLKYLRNPRGE</sequence>
<proteinExistence type="predicted"/>
<accession>A0A7D4BNA5</accession>
<keyword evidence="2" id="KW-1185">Reference proteome</keyword>
<gene>
    <name evidence="1" type="ORF">GXN76_00970</name>
</gene>
<dbReference type="AlphaFoldDB" id="A0A7D4BNA5"/>
<dbReference type="KEGG" id="kpul:GXN76_00970"/>
<name>A0A7D4BNA5_9BACL</name>
<dbReference type="EMBL" id="CP048104">
    <property type="protein sequence ID" value="QKG83171.1"/>
    <property type="molecule type" value="Genomic_DNA"/>
</dbReference>
<dbReference type="RefSeq" id="WP_173219411.1">
    <property type="nucleotide sequence ID" value="NZ_CP048104.1"/>
</dbReference>
<evidence type="ECO:0000313" key="1">
    <source>
        <dbReference type="EMBL" id="QKG83171.1"/>
    </source>
</evidence>
<protein>
    <submittedName>
        <fullName evidence="1">Uncharacterized protein</fullName>
    </submittedName>
</protein>
<organism evidence="1 2">
    <name type="scientific">Kroppenstedtia pulmonis</name>
    <dbReference type="NCBI Taxonomy" id="1380685"/>
    <lineage>
        <taxon>Bacteria</taxon>
        <taxon>Bacillati</taxon>
        <taxon>Bacillota</taxon>
        <taxon>Bacilli</taxon>
        <taxon>Bacillales</taxon>
        <taxon>Thermoactinomycetaceae</taxon>
        <taxon>Kroppenstedtia</taxon>
    </lineage>
</organism>
<reference evidence="1 2" key="1">
    <citation type="submission" date="2020-01" db="EMBL/GenBank/DDBJ databases">
        <authorList>
            <person name="Gulvik C.A."/>
            <person name="Batra D.G."/>
        </authorList>
    </citation>
    <scope>NUCLEOTIDE SEQUENCE [LARGE SCALE GENOMIC DNA]</scope>
    <source>
        <strain evidence="1 2">W9323</strain>
    </source>
</reference>
<dbReference type="Proteomes" id="UP000503088">
    <property type="component" value="Chromosome"/>
</dbReference>
<evidence type="ECO:0000313" key="2">
    <source>
        <dbReference type="Proteomes" id="UP000503088"/>
    </source>
</evidence>